<gene>
    <name evidence="1" type="ORF">J6I44_11290</name>
</gene>
<organism evidence="1 2">
    <name type="scientific">Fodinibius salsisoli</name>
    <dbReference type="NCBI Taxonomy" id="2820877"/>
    <lineage>
        <taxon>Bacteria</taxon>
        <taxon>Pseudomonadati</taxon>
        <taxon>Balneolota</taxon>
        <taxon>Balneolia</taxon>
        <taxon>Balneolales</taxon>
        <taxon>Balneolaceae</taxon>
        <taxon>Fodinibius</taxon>
    </lineage>
</organism>
<proteinExistence type="predicted"/>
<evidence type="ECO:0008006" key="3">
    <source>
        <dbReference type="Google" id="ProtNLM"/>
    </source>
</evidence>
<comment type="caution">
    <text evidence="1">The sequence shown here is derived from an EMBL/GenBank/DDBJ whole genome shotgun (WGS) entry which is preliminary data.</text>
</comment>
<keyword evidence="2" id="KW-1185">Reference proteome</keyword>
<reference evidence="1 2" key="1">
    <citation type="submission" date="2021-03" db="EMBL/GenBank/DDBJ databases">
        <title>Aliifodinibius sp. nov., a new bacterium isolated from saline soil.</title>
        <authorList>
            <person name="Galisteo C."/>
            <person name="De La Haba R."/>
            <person name="Sanchez-Porro C."/>
            <person name="Ventosa A."/>
        </authorList>
    </citation>
    <scope>NUCLEOTIDE SEQUENCE [LARGE SCALE GENOMIC DNA]</scope>
    <source>
        <strain evidence="1 2">1BSP15-2V2</strain>
    </source>
</reference>
<dbReference type="PROSITE" id="PS51257">
    <property type="entry name" value="PROKAR_LIPOPROTEIN"/>
    <property type="match status" value="1"/>
</dbReference>
<dbReference type="Proteomes" id="UP001207918">
    <property type="component" value="Unassembled WGS sequence"/>
</dbReference>
<protein>
    <recommendedName>
        <fullName evidence="3">Lipoprotein</fullName>
    </recommendedName>
</protein>
<name>A0ABT3PNK6_9BACT</name>
<dbReference type="EMBL" id="JAGGJA010000007">
    <property type="protein sequence ID" value="MCW9707440.1"/>
    <property type="molecule type" value="Genomic_DNA"/>
</dbReference>
<sequence length="234" mass="25414">MRYVFGVLGGVLFLVGCGIQMPVTEGLVFSSSDPYGQKHEEILPFIRYGGAVTVVSAMPMHSALEEAAVGEHGSEQSPYLSQDFMRNVVNPGFGFSFGNGRRVAVAFSPGLILTGMHMDATVRTIEKVFATVNYRLAVENGGELIIQRPILEKAGGGLSVGAFFRTQPMQFVEKEGQWSGGEPTFNVQWYGLRLMGQSPDLSGSKINVRGFINAGYTRKYRTPLMAVGVTIAFD</sequence>
<dbReference type="RefSeq" id="WP_265766226.1">
    <property type="nucleotide sequence ID" value="NZ_JAGGJA010000007.1"/>
</dbReference>
<accession>A0ABT3PNK6</accession>
<evidence type="ECO:0000313" key="1">
    <source>
        <dbReference type="EMBL" id="MCW9707440.1"/>
    </source>
</evidence>
<evidence type="ECO:0000313" key="2">
    <source>
        <dbReference type="Proteomes" id="UP001207918"/>
    </source>
</evidence>